<proteinExistence type="predicted"/>
<organism evidence="1 2">
    <name type="scientific">Winogradskyella ouciana</name>
    <dbReference type="NCBI Taxonomy" id="2608631"/>
    <lineage>
        <taxon>Bacteria</taxon>
        <taxon>Pseudomonadati</taxon>
        <taxon>Bacteroidota</taxon>
        <taxon>Flavobacteriia</taxon>
        <taxon>Flavobacteriales</taxon>
        <taxon>Flavobacteriaceae</taxon>
        <taxon>Winogradskyella</taxon>
    </lineage>
</organism>
<dbReference type="SUPFAM" id="SSF55729">
    <property type="entry name" value="Acyl-CoA N-acyltransferases (Nat)"/>
    <property type="match status" value="1"/>
</dbReference>
<dbReference type="AlphaFoldDB" id="A0A7K1G831"/>
<reference evidence="1 2" key="1">
    <citation type="submission" date="2019-11" db="EMBL/GenBank/DDBJ databases">
        <title>Winogradskyella ouciana sp. nov., isolated from the hadal seawater of the Mariana Trench.</title>
        <authorList>
            <person name="Liu R."/>
        </authorList>
    </citation>
    <scope>NUCLEOTIDE SEQUENCE [LARGE SCALE GENOMIC DNA]</scope>
    <source>
        <strain evidence="1 2">ZXX205</strain>
    </source>
</reference>
<evidence type="ECO:0000313" key="2">
    <source>
        <dbReference type="Proteomes" id="UP000447545"/>
    </source>
</evidence>
<protein>
    <recommendedName>
        <fullName evidence="3">Acetyltransferase (GNAT) domain-containing protein</fullName>
    </recommendedName>
</protein>
<evidence type="ECO:0000313" key="1">
    <source>
        <dbReference type="EMBL" id="MTE25440.1"/>
    </source>
</evidence>
<dbReference type="Proteomes" id="UP000447545">
    <property type="component" value="Unassembled WGS sequence"/>
</dbReference>
<evidence type="ECO:0008006" key="3">
    <source>
        <dbReference type="Google" id="ProtNLM"/>
    </source>
</evidence>
<dbReference type="Gene3D" id="3.40.630.30">
    <property type="match status" value="1"/>
</dbReference>
<sequence>MENNKKGIINRIKWMYKLSKHGLFMQGLRNNLAKIGIDIMPYYYFISTKDTAVPQKIKGEKINSTVTVFDESDLKLIKASISGLDQKDFLEDLKNGDICMGIKHNNEIVAYSMIKNKPFYFRKRYFHLTEKDIYIHSLYTFDKYRGKNISPYMKYERYGLFEKQGVIYHHAITEYFNKSALRIQYKLKAKTVALYLSVILFKKWTFNYTLKKY</sequence>
<accession>A0A7K1G831</accession>
<keyword evidence="2" id="KW-1185">Reference proteome</keyword>
<dbReference type="InterPro" id="IPR016181">
    <property type="entry name" value="Acyl_CoA_acyltransferase"/>
</dbReference>
<gene>
    <name evidence="1" type="ORF">F1003_00725</name>
</gene>
<name>A0A7K1G831_9FLAO</name>
<comment type="caution">
    <text evidence="1">The sequence shown here is derived from an EMBL/GenBank/DDBJ whole genome shotgun (WGS) entry which is preliminary data.</text>
</comment>
<dbReference type="RefSeq" id="WP_155087283.1">
    <property type="nucleotide sequence ID" value="NZ_WJYA01000001.1"/>
</dbReference>
<dbReference type="EMBL" id="WJYA01000001">
    <property type="protein sequence ID" value="MTE25440.1"/>
    <property type="molecule type" value="Genomic_DNA"/>
</dbReference>